<dbReference type="PANTHER" id="PTHR11706">
    <property type="entry name" value="SOLUTE CARRIER PROTEIN FAMILY 11 MEMBER"/>
    <property type="match status" value="1"/>
</dbReference>
<dbReference type="HAMAP" id="MF_00221">
    <property type="entry name" value="NRAMP"/>
    <property type="match status" value="1"/>
</dbReference>
<comment type="caution">
    <text evidence="12">The sequence shown here is derived from an EMBL/GenBank/DDBJ whole genome shotgun (WGS) entry which is preliminary data.</text>
</comment>
<proteinExistence type="inferred from homology"/>
<feature type="transmembrane region" description="Helical" evidence="11">
    <location>
        <begin position="1694"/>
        <end position="1716"/>
    </location>
</feature>
<keyword evidence="13" id="KW-1185">Reference proteome</keyword>
<keyword evidence="7 11" id="KW-1133">Transmembrane helix</keyword>
<feature type="transmembrane region" description="Helical" evidence="11">
    <location>
        <begin position="1663"/>
        <end position="1688"/>
    </location>
</feature>
<dbReference type="InterPro" id="IPR001046">
    <property type="entry name" value="NRAMP_fam"/>
</dbReference>
<evidence type="ECO:0000313" key="13">
    <source>
        <dbReference type="Proteomes" id="UP001187315"/>
    </source>
</evidence>
<feature type="compositionally biased region" description="Polar residues" evidence="10">
    <location>
        <begin position="513"/>
        <end position="524"/>
    </location>
</feature>
<dbReference type="EMBL" id="JAVHJS010000022">
    <property type="protein sequence ID" value="KAK2821734.1"/>
    <property type="molecule type" value="Genomic_DNA"/>
</dbReference>
<dbReference type="GO" id="GO:0015086">
    <property type="term" value="F:cadmium ion transmembrane transporter activity"/>
    <property type="evidence" value="ECO:0007669"/>
    <property type="project" value="TreeGrafter"/>
</dbReference>
<keyword evidence="9" id="KW-0458">Lysosome</keyword>
<dbReference type="PRINTS" id="PR00447">
    <property type="entry name" value="NATRESASSCMP"/>
</dbReference>
<organism evidence="12 13">
    <name type="scientific">Tachysurus vachellii</name>
    <name type="common">Darkbarbel catfish</name>
    <name type="synonym">Pelteobagrus vachellii</name>
    <dbReference type="NCBI Taxonomy" id="175792"/>
    <lineage>
        <taxon>Eukaryota</taxon>
        <taxon>Metazoa</taxon>
        <taxon>Chordata</taxon>
        <taxon>Craniata</taxon>
        <taxon>Vertebrata</taxon>
        <taxon>Euteleostomi</taxon>
        <taxon>Actinopterygii</taxon>
        <taxon>Neopterygii</taxon>
        <taxon>Teleostei</taxon>
        <taxon>Ostariophysi</taxon>
        <taxon>Siluriformes</taxon>
        <taxon>Bagridae</taxon>
        <taxon>Tachysurus</taxon>
    </lineage>
</organism>
<dbReference type="GO" id="GO:0005381">
    <property type="term" value="F:iron ion transmembrane transporter activity"/>
    <property type="evidence" value="ECO:0007669"/>
    <property type="project" value="TreeGrafter"/>
</dbReference>
<dbReference type="GO" id="GO:0031902">
    <property type="term" value="C:late endosome membrane"/>
    <property type="evidence" value="ECO:0007669"/>
    <property type="project" value="UniProtKB-SubCell"/>
</dbReference>
<evidence type="ECO:0000256" key="6">
    <source>
        <dbReference type="ARBA" id="ARBA00022692"/>
    </source>
</evidence>
<keyword evidence="5" id="KW-0410">Iron transport</keyword>
<dbReference type="Pfam" id="PF01566">
    <property type="entry name" value="Nramp"/>
    <property type="match status" value="1"/>
</dbReference>
<feature type="region of interest" description="Disordered" evidence="10">
    <location>
        <begin position="440"/>
        <end position="469"/>
    </location>
</feature>
<feature type="transmembrane region" description="Helical" evidence="11">
    <location>
        <begin position="1369"/>
        <end position="1387"/>
    </location>
</feature>
<evidence type="ECO:0000256" key="9">
    <source>
        <dbReference type="ARBA" id="ARBA00023228"/>
    </source>
</evidence>
<evidence type="ECO:0000256" key="4">
    <source>
        <dbReference type="ARBA" id="ARBA00022448"/>
    </source>
</evidence>
<dbReference type="PANTHER" id="PTHR11706:SF33">
    <property type="entry name" value="NATURAL RESISTANCE-ASSOCIATED MACROPHAGE PROTEIN 2"/>
    <property type="match status" value="1"/>
</dbReference>
<dbReference type="Proteomes" id="UP001187315">
    <property type="component" value="Unassembled WGS sequence"/>
</dbReference>
<feature type="region of interest" description="Disordered" evidence="10">
    <location>
        <begin position="394"/>
        <end position="417"/>
    </location>
</feature>
<keyword evidence="5" id="KW-0408">Iron</keyword>
<evidence type="ECO:0000256" key="2">
    <source>
        <dbReference type="ARBA" id="ARBA00004155"/>
    </source>
</evidence>
<feature type="compositionally biased region" description="Basic and acidic residues" evidence="10">
    <location>
        <begin position="1099"/>
        <end position="1119"/>
    </location>
</feature>
<feature type="transmembrane region" description="Helical" evidence="11">
    <location>
        <begin position="1399"/>
        <end position="1416"/>
    </location>
</feature>
<evidence type="ECO:0000256" key="1">
    <source>
        <dbReference type="ARBA" id="ARBA00004107"/>
    </source>
</evidence>
<name>A0AA88IW67_TACVA</name>
<keyword evidence="6 11" id="KW-0812">Transmembrane</keyword>
<evidence type="ECO:0000313" key="12">
    <source>
        <dbReference type="EMBL" id="KAK2821734.1"/>
    </source>
</evidence>
<evidence type="ECO:0000256" key="5">
    <source>
        <dbReference type="ARBA" id="ARBA00022496"/>
    </source>
</evidence>
<keyword evidence="4" id="KW-0813">Transport</keyword>
<keyword evidence="8 11" id="KW-0472">Membrane</keyword>
<feature type="region of interest" description="Disordered" evidence="10">
    <location>
        <begin position="779"/>
        <end position="799"/>
    </location>
</feature>
<dbReference type="NCBIfam" id="NF037982">
    <property type="entry name" value="Nramp_1"/>
    <property type="match status" value="1"/>
</dbReference>
<feature type="region of interest" description="Disordered" evidence="10">
    <location>
        <begin position="504"/>
        <end position="524"/>
    </location>
</feature>
<feature type="region of interest" description="Disordered" evidence="10">
    <location>
        <begin position="305"/>
        <end position="324"/>
    </location>
</feature>
<comment type="subcellular location">
    <subcellularLocation>
        <location evidence="1">Late endosome membrane</location>
        <topology evidence="1">Multi-pass membrane protein</topology>
    </subcellularLocation>
    <subcellularLocation>
        <location evidence="2">Lysosome membrane</location>
        <topology evidence="2">Multi-pass membrane protein</topology>
    </subcellularLocation>
</comment>
<evidence type="ECO:0000256" key="10">
    <source>
        <dbReference type="SAM" id="MobiDB-lite"/>
    </source>
</evidence>
<feature type="transmembrane region" description="Helical" evidence="11">
    <location>
        <begin position="1485"/>
        <end position="1508"/>
    </location>
</feature>
<feature type="region of interest" description="Disordered" evidence="10">
    <location>
        <begin position="141"/>
        <end position="169"/>
    </location>
</feature>
<feature type="transmembrane region" description="Helical" evidence="11">
    <location>
        <begin position="1545"/>
        <end position="1571"/>
    </location>
</feature>
<evidence type="ECO:0000256" key="11">
    <source>
        <dbReference type="SAM" id="Phobius"/>
    </source>
</evidence>
<evidence type="ECO:0000256" key="8">
    <source>
        <dbReference type="ARBA" id="ARBA00023136"/>
    </source>
</evidence>
<feature type="transmembrane region" description="Helical" evidence="11">
    <location>
        <begin position="1602"/>
        <end position="1619"/>
    </location>
</feature>
<evidence type="ECO:0000256" key="3">
    <source>
        <dbReference type="ARBA" id="ARBA00006670"/>
    </source>
</evidence>
<feature type="compositionally biased region" description="Basic and acidic residues" evidence="10">
    <location>
        <begin position="310"/>
        <end position="322"/>
    </location>
</feature>
<dbReference type="GO" id="GO:0005384">
    <property type="term" value="F:manganese ion transmembrane transporter activity"/>
    <property type="evidence" value="ECO:0007669"/>
    <property type="project" value="TreeGrafter"/>
</dbReference>
<feature type="region of interest" description="Disordered" evidence="10">
    <location>
        <begin position="1203"/>
        <end position="1238"/>
    </location>
</feature>
<feature type="transmembrane region" description="Helical" evidence="11">
    <location>
        <begin position="1639"/>
        <end position="1656"/>
    </location>
</feature>
<dbReference type="GO" id="GO:0005765">
    <property type="term" value="C:lysosomal membrane"/>
    <property type="evidence" value="ECO:0007669"/>
    <property type="project" value="UniProtKB-SubCell"/>
</dbReference>
<keyword evidence="5" id="KW-0406">Ion transport</keyword>
<feature type="compositionally biased region" description="Basic and acidic residues" evidence="10">
    <location>
        <begin position="399"/>
        <end position="414"/>
    </location>
</feature>
<accession>A0AA88IW67</accession>
<evidence type="ECO:0008006" key="14">
    <source>
        <dbReference type="Google" id="ProtNLM"/>
    </source>
</evidence>
<dbReference type="NCBIfam" id="TIGR01197">
    <property type="entry name" value="nramp"/>
    <property type="match status" value="1"/>
</dbReference>
<protein>
    <recommendedName>
        <fullName evidence="14">Natural resistance-associated macrophage protein 2</fullName>
    </recommendedName>
</protein>
<dbReference type="GO" id="GO:0005886">
    <property type="term" value="C:plasma membrane"/>
    <property type="evidence" value="ECO:0007669"/>
    <property type="project" value="TreeGrafter"/>
</dbReference>
<feature type="compositionally biased region" description="Polar residues" evidence="10">
    <location>
        <begin position="1214"/>
        <end position="1238"/>
    </location>
</feature>
<feature type="region of interest" description="Disordered" evidence="10">
    <location>
        <begin position="1083"/>
        <end position="1127"/>
    </location>
</feature>
<sequence length="1752" mass="198020">MELWEGRERSFSPVPRWITSSHTSTGEPITLATAGNRTVKNRVNWTRELGLCSENTSLDIEKQRALMKRQRERREKEFIVQSRDLRNHWQPSTTHYRPEANKDSFRANSYGELEEWARRWCHYHSVLRRRRLQEETWNKTQNTLKTERRSASTSRLFSAEPRQKSGVNISDNNFHLVTSHQIPPPYTAVKHGWNEPPNYTPPPPYTSPPDSHKLTGTMESQRAFPGLRMEHRPHSPIQTDHCSVSFPVRGGHIQCSSQVFAPQSSGHGEKYQISYSDTTLTKLKRRRKSEGTVFCLVSHTEKPTGFTKTLNDEPLKRQKDPLLKNSNFAENQLEDEANSCKKLSSFTQDAALKEHQTERPNQRDQNVRLPKCVVELGIVQEELKKQSTENRCFIGQSNNKDEDTDSNKEKDHIKSTTLEVTQHQTILKFPLWMEPKCSNSVLKNKNKSNRSSEDQSEQSEPRKNTMTNKNTGLVAIDATGVVIKVKFLVPLDKKHVQYISSCPTDSYKERSDSNQNHKTTEQATNRRSALKIINQTKQMSIEVQAKQENVEIPKTSPPNEEATLRSMSVAEDILECSEVTHRDVLNAPTGYEVMAKTSTKQDSQLKSVTRKAMLDETVIDIKEKQVKNSFDVPTCEIDDVQNLNKSLLRNSSETLAQKSKRKEDDFVHETVKRREVLLGRSVENYKVSYIQEDEGSFSKLRGDHDEDISDLLAERAKNPYSVIQNSYEQDTDKVFDQECRPTEKNPSITILNLQRTAKMFGLKQGHHQENLLKLQNLQSSSDTPHQERRPNQNLSCSENPQVCLEPHMENTNEMLAPKIIPRAGHPSDIWPNLLDSSVLNISDEDILREDRPSHAKHDANHLHQTLPGHSIENTNEPCDQEDVLGEENLLSNVKNLHRFFSVRDIRKSLEKQSFLHEDGEKTLSSAFLQYSLKEDKLPETTDMKNLFGNIDEHPESFNQLNLCPTLFGGSVANTNHLLEQEDDVAVTSPSYDLHTLCTENLTSSLVSPSHYEIPPHSPDCLSSSFLTSPLPAACSSLSRPSDSLYEIGSVHAQECSSPSSTEQNSIQVKVCPRSLWDTMRSIRKHTAPDSESEEDEGEVWEKKPKEDHLSENTGIKDEPSVLEESSQCARIHFQDVRRYLGERKDETDDSLSSSSVDSQDTVIEVEGRMNILETEEKDLKIQESDLFINKTCVCHTNSTMNRNRDSDSVEELSPDQNGGIQTIYSSISPSEDQPNTSTYFDQRVPVPDDVTQVFSLRKLWAFTGPGFLMSIAYLDPGNIESDLQSGAVAGFKLLWILLGATIIGLLLQRLAARLGVVTGMHLAEVCHRQYPTIPRIILWLMVELAIIGSDMQEVIGCAIAFNLLSMGRIPLWAGVLITIIDTFVFLFLDKYGLRKLEAFFGFLITIMAVTFGYEYVRVAPDQGELLKGMFVPYCQGCGAAQLEQAVGIVGAVIMPHNIYLHSALVKSRDVNRANKREVKEANKYFFIESCIALFVSFLINVFVVAVFAESFYNKTNMEVNEQCNQTGSVHTDLFPLNNNTLQVDIYKGGVVLGCFFGPAALYIWAVGILAAGQSSTMTGTYSGQFVMEGFLNLRWSRFARVLLTRSIAIFPTLLVAIFQDVTHLTGMNDFLNVLQSMQLPFALIPILTFTSLTSIMNDFANGLFWKITGGLTILMVCAINLYFVVVYVTALHSVLLYVLAALVSIAYLCFIAYLAWHCLIALGVSCLDVCGRVVQSHMDLNLMNNLETDLER</sequence>
<evidence type="ECO:0000256" key="7">
    <source>
        <dbReference type="ARBA" id="ARBA00022989"/>
    </source>
</evidence>
<gene>
    <name evidence="12" type="ORF">Q7C36_021077</name>
</gene>
<reference evidence="12" key="1">
    <citation type="submission" date="2023-08" db="EMBL/GenBank/DDBJ databases">
        <title>Pelteobagrus vachellii genome.</title>
        <authorList>
            <person name="Liu H."/>
        </authorList>
    </citation>
    <scope>NUCLEOTIDE SEQUENCE</scope>
    <source>
        <strain evidence="12">PRFRI_2022a</strain>
        <tissue evidence="12">Muscle</tissue>
    </source>
</reference>
<feature type="transmembrane region" description="Helical" evidence="11">
    <location>
        <begin position="1445"/>
        <end position="1464"/>
    </location>
</feature>
<comment type="similarity">
    <text evidence="3">Belongs to the NRAMP family.</text>
</comment>